<reference evidence="3" key="1">
    <citation type="journal article" date="2010" name="Science">
        <title>Signatures of adaptation to obligate biotrophy in the Hyaloperonospora arabidopsidis genome.</title>
        <authorList>
            <person name="Baxter L."/>
            <person name="Tripathy S."/>
            <person name="Ishaque N."/>
            <person name="Boot N."/>
            <person name="Cabral A."/>
            <person name="Kemen E."/>
            <person name="Thines M."/>
            <person name="Ah-Fong A."/>
            <person name="Anderson R."/>
            <person name="Badejoko W."/>
            <person name="Bittner-Eddy P."/>
            <person name="Boore J.L."/>
            <person name="Chibucos M.C."/>
            <person name="Coates M."/>
            <person name="Dehal P."/>
            <person name="Delehaunty K."/>
            <person name="Dong S."/>
            <person name="Downton P."/>
            <person name="Dumas B."/>
            <person name="Fabro G."/>
            <person name="Fronick C."/>
            <person name="Fuerstenberg S.I."/>
            <person name="Fulton L."/>
            <person name="Gaulin E."/>
            <person name="Govers F."/>
            <person name="Hughes L."/>
            <person name="Humphray S."/>
            <person name="Jiang R.H."/>
            <person name="Judelson H."/>
            <person name="Kamoun S."/>
            <person name="Kyung K."/>
            <person name="Meijer H."/>
            <person name="Minx P."/>
            <person name="Morris P."/>
            <person name="Nelson J."/>
            <person name="Phuntumart V."/>
            <person name="Qutob D."/>
            <person name="Rehmany A."/>
            <person name="Rougon-Cardoso A."/>
            <person name="Ryden P."/>
            <person name="Torto-Alalibo T."/>
            <person name="Studholme D."/>
            <person name="Wang Y."/>
            <person name="Win J."/>
            <person name="Wood J."/>
            <person name="Clifton S.W."/>
            <person name="Rogers J."/>
            <person name="Van den Ackerveken G."/>
            <person name="Jones J.D."/>
            <person name="McDowell J.M."/>
            <person name="Beynon J."/>
            <person name="Tyler B.M."/>
        </authorList>
    </citation>
    <scope>NUCLEOTIDE SEQUENCE [LARGE SCALE GENOMIC DNA]</scope>
    <source>
        <strain evidence="3">Emoy2</strain>
    </source>
</reference>
<feature type="compositionally biased region" description="Low complexity" evidence="1">
    <location>
        <begin position="14"/>
        <end position="24"/>
    </location>
</feature>
<dbReference type="Proteomes" id="UP000011713">
    <property type="component" value="Unassembled WGS sequence"/>
</dbReference>
<name>M4BX19_HYAAE</name>
<keyword evidence="3" id="KW-1185">Reference proteome</keyword>
<dbReference type="EMBL" id="JH598013">
    <property type="status" value="NOT_ANNOTATED_CDS"/>
    <property type="molecule type" value="Genomic_DNA"/>
</dbReference>
<dbReference type="EnsemblProtists" id="HpaT811070">
    <property type="protein sequence ID" value="HpaP811070"/>
    <property type="gene ID" value="HpaG811070"/>
</dbReference>
<dbReference type="VEuPathDB" id="FungiDB:HpaG811070"/>
<organism evidence="2 3">
    <name type="scientific">Hyaloperonospora arabidopsidis (strain Emoy2)</name>
    <name type="common">Downy mildew agent</name>
    <name type="synonym">Peronospora arabidopsidis</name>
    <dbReference type="NCBI Taxonomy" id="559515"/>
    <lineage>
        <taxon>Eukaryota</taxon>
        <taxon>Sar</taxon>
        <taxon>Stramenopiles</taxon>
        <taxon>Oomycota</taxon>
        <taxon>Peronosporomycetes</taxon>
        <taxon>Peronosporales</taxon>
        <taxon>Peronosporaceae</taxon>
        <taxon>Hyaloperonospora</taxon>
    </lineage>
</organism>
<sequence length="57" mass="6205">MGMTPLRDRRSEWKSGSSRAWSSSGCLGLDLAFVCVGSTKTSLLLMSVSSFTLFSLR</sequence>
<proteinExistence type="predicted"/>
<accession>M4BX19</accession>
<dbReference type="HOGENOM" id="CLU_3000501_0_0_1"/>
<protein>
    <submittedName>
        <fullName evidence="2">Uncharacterized protein</fullName>
    </submittedName>
</protein>
<dbReference type="InParanoid" id="M4BX19"/>
<evidence type="ECO:0000313" key="2">
    <source>
        <dbReference type="EnsemblProtists" id="HpaP811070"/>
    </source>
</evidence>
<dbReference type="AlphaFoldDB" id="M4BX19"/>
<reference evidence="2" key="2">
    <citation type="submission" date="2015-06" db="UniProtKB">
        <authorList>
            <consortium name="EnsemblProtists"/>
        </authorList>
    </citation>
    <scope>IDENTIFICATION</scope>
    <source>
        <strain evidence="2">Emoy2</strain>
    </source>
</reference>
<feature type="compositionally biased region" description="Basic and acidic residues" evidence="1">
    <location>
        <begin position="1"/>
        <end position="13"/>
    </location>
</feature>
<feature type="region of interest" description="Disordered" evidence="1">
    <location>
        <begin position="1"/>
        <end position="24"/>
    </location>
</feature>
<evidence type="ECO:0000256" key="1">
    <source>
        <dbReference type="SAM" id="MobiDB-lite"/>
    </source>
</evidence>
<evidence type="ECO:0000313" key="3">
    <source>
        <dbReference type="Proteomes" id="UP000011713"/>
    </source>
</evidence>